<comment type="caution">
    <text evidence="1">The sequence shown here is derived from an EMBL/GenBank/DDBJ whole genome shotgun (WGS) entry which is preliminary data.</text>
</comment>
<sequence>MGGGAYGRCGMKYIGNFFSLPNEIFLLGLSPGELAVYCYLRRCENQKTHQCWPSYKTIGEAVGMCENTVSRYVKKLEERRLIAVEPTKVTTKAGVTRNGTLQFTLLPPQNVIARHYEEKLAELELTTERQRVQELLKQQTQNTPCAPV</sequence>
<evidence type="ECO:0000313" key="2">
    <source>
        <dbReference type="Proteomes" id="UP000660021"/>
    </source>
</evidence>
<evidence type="ECO:0000313" key="1">
    <source>
        <dbReference type="EMBL" id="MBC5730432.1"/>
    </source>
</evidence>
<keyword evidence="2" id="KW-1185">Reference proteome</keyword>
<dbReference type="EMBL" id="JACOPR010000003">
    <property type="protein sequence ID" value="MBC5730432.1"/>
    <property type="molecule type" value="Genomic_DNA"/>
</dbReference>
<dbReference type="Proteomes" id="UP000660021">
    <property type="component" value="Unassembled WGS sequence"/>
</dbReference>
<organism evidence="1 2">
    <name type="scientific">Pseudoflavonifractor hominis</name>
    <dbReference type="NCBI Taxonomy" id="2763059"/>
    <lineage>
        <taxon>Bacteria</taxon>
        <taxon>Bacillati</taxon>
        <taxon>Bacillota</taxon>
        <taxon>Clostridia</taxon>
        <taxon>Eubacteriales</taxon>
        <taxon>Oscillospiraceae</taxon>
        <taxon>Pseudoflavonifractor</taxon>
    </lineage>
</organism>
<dbReference type="Pfam" id="PF13730">
    <property type="entry name" value="HTH_36"/>
    <property type="match status" value="1"/>
</dbReference>
<dbReference type="InterPro" id="IPR036390">
    <property type="entry name" value="WH_DNA-bd_sf"/>
</dbReference>
<dbReference type="Gene3D" id="1.10.10.10">
    <property type="entry name" value="Winged helix-like DNA-binding domain superfamily/Winged helix DNA-binding domain"/>
    <property type="match status" value="1"/>
</dbReference>
<dbReference type="SUPFAM" id="SSF46785">
    <property type="entry name" value="Winged helix' DNA-binding domain"/>
    <property type="match status" value="1"/>
</dbReference>
<gene>
    <name evidence="1" type="ORF">H8S34_06250</name>
</gene>
<accession>A0ABR7HSC3</accession>
<proteinExistence type="predicted"/>
<protein>
    <submittedName>
        <fullName evidence="1">Helix-turn-helix domain-containing protein</fullName>
    </submittedName>
</protein>
<dbReference type="InterPro" id="IPR036388">
    <property type="entry name" value="WH-like_DNA-bd_sf"/>
</dbReference>
<reference evidence="1 2" key="1">
    <citation type="submission" date="2020-08" db="EMBL/GenBank/DDBJ databases">
        <title>Genome public.</title>
        <authorList>
            <person name="Liu C."/>
            <person name="Sun Q."/>
        </authorList>
    </citation>
    <scope>NUCLEOTIDE SEQUENCE [LARGE SCALE GENOMIC DNA]</scope>
    <source>
        <strain evidence="1 2">New-38</strain>
    </source>
</reference>
<name>A0ABR7HSC3_9FIRM</name>